<dbReference type="AlphaFoldDB" id="A0A8J6UEG4"/>
<evidence type="ECO:0008006" key="4">
    <source>
        <dbReference type="Google" id="ProtNLM"/>
    </source>
</evidence>
<dbReference type="PROSITE" id="PS50005">
    <property type="entry name" value="TPR"/>
    <property type="match status" value="1"/>
</dbReference>
<dbReference type="Pfam" id="PF13181">
    <property type="entry name" value="TPR_8"/>
    <property type="match status" value="2"/>
</dbReference>
<dbReference type="InterPro" id="IPR011990">
    <property type="entry name" value="TPR-like_helical_dom_sf"/>
</dbReference>
<accession>A0A8J6UEG4</accession>
<evidence type="ECO:0000313" key="3">
    <source>
        <dbReference type="Proteomes" id="UP000600588"/>
    </source>
</evidence>
<dbReference type="SMART" id="SM00028">
    <property type="entry name" value="TPR"/>
    <property type="match status" value="2"/>
</dbReference>
<evidence type="ECO:0000256" key="1">
    <source>
        <dbReference type="PROSITE-ProRule" id="PRU00339"/>
    </source>
</evidence>
<gene>
    <name evidence="2" type="ORF">ICJ83_01085</name>
</gene>
<sequence>MKQFLFLFFIPIFSIGQVNSVAIQRLFAEEKFVDAENVLLSYLKKQPQDIEAIELLGDTYGHLKNWDKAIESYQALIDYNANNANYQYKYGGVLGMKALSVNKIKALRLLDDIEAAFLKASKLDSKHIDARWALVEYYMKLPSFMGGGAGRALQIANELEAISKVDGYLAKGSIYEAEEDIELAEKYYKMAINVGGSLLCYDKLTQFYLAQDEPEKAILNLKEAYKRHQNEALLLQIKSIEKDNF</sequence>
<organism evidence="2 3">
    <name type="scientific">Aestuariibaculum sediminum</name>
    <dbReference type="NCBI Taxonomy" id="2770637"/>
    <lineage>
        <taxon>Bacteria</taxon>
        <taxon>Pseudomonadati</taxon>
        <taxon>Bacteroidota</taxon>
        <taxon>Flavobacteriia</taxon>
        <taxon>Flavobacteriales</taxon>
        <taxon>Flavobacteriaceae</taxon>
    </lineage>
</organism>
<name>A0A8J6UEG4_9FLAO</name>
<comment type="caution">
    <text evidence="2">The sequence shown here is derived from an EMBL/GenBank/DDBJ whole genome shotgun (WGS) entry which is preliminary data.</text>
</comment>
<feature type="repeat" description="TPR" evidence="1">
    <location>
        <begin position="50"/>
        <end position="83"/>
    </location>
</feature>
<dbReference type="Proteomes" id="UP000600588">
    <property type="component" value="Unassembled WGS sequence"/>
</dbReference>
<evidence type="ECO:0000313" key="2">
    <source>
        <dbReference type="EMBL" id="MBD0830716.1"/>
    </source>
</evidence>
<reference evidence="2 3" key="1">
    <citation type="submission" date="2020-09" db="EMBL/GenBank/DDBJ databases">
        <title>TT11 complete genome.</title>
        <authorList>
            <person name="Wu Z."/>
        </authorList>
    </citation>
    <scope>NUCLEOTIDE SEQUENCE [LARGE SCALE GENOMIC DNA]</scope>
    <source>
        <strain evidence="2 3">TT11</strain>
    </source>
</reference>
<proteinExistence type="predicted"/>
<dbReference type="SUPFAM" id="SSF48452">
    <property type="entry name" value="TPR-like"/>
    <property type="match status" value="1"/>
</dbReference>
<keyword evidence="1" id="KW-0802">TPR repeat</keyword>
<dbReference type="EMBL" id="JACVXB010000001">
    <property type="protein sequence ID" value="MBD0830716.1"/>
    <property type="molecule type" value="Genomic_DNA"/>
</dbReference>
<protein>
    <recommendedName>
        <fullName evidence="4">Tetratricopeptide repeat protein</fullName>
    </recommendedName>
</protein>
<dbReference type="Gene3D" id="1.25.40.10">
    <property type="entry name" value="Tetratricopeptide repeat domain"/>
    <property type="match status" value="2"/>
</dbReference>
<dbReference type="InterPro" id="IPR019734">
    <property type="entry name" value="TPR_rpt"/>
</dbReference>
<dbReference type="RefSeq" id="WP_188228508.1">
    <property type="nucleotide sequence ID" value="NZ_JACVXB010000001.1"/>
</dbReference>
<keyword evidence="3" id="KW-1185">Reference proteome</keyword>